<keyword evidence="2" id="KW-1185">Reference proteome</keyword>
<dbReference type="AlphaFoldDB" id="A0A669DDF1"/>
<dbReference type="GeneTree" id="ENSGT01110000267974"/>
<dbReference type="Proteomes" id="UP000005207">
    <property type="component" value="Linkage group LG3"/>
</dbReference>
<dbReference type="Ensembl" id="ENSONIT00000075024.1">
    <property type="protein sequence ID" value="ENSONIP00000056969.1"/>
    <property type="gene ID" value="ENSONIG00000038288.1"/>
</dbReference>
<dbReference type="OMA" id="TNAWVEW"/>
<proteinExistence type="predicted"/>
<dbReference type="InParanoid" id="A0A669DDF1"/>
<accession>A0A669DDF1</accession>
<evidence type="ECO:0000313" key="2">
    <source>
        <dbReference type="Proteomes" id="UP000005207"/>
    </source>
</evidence>
<reference evidence="1" key="2">
    <citation type="submission" date="2025-08" db="UniProtKB">
        <authorList>
            <consortium name="Ensembl"/>
        </authorList>
    </citation>
    <scope>IDENTIFICATION</scope>
</reference>
<name>A0A669DDF1_ORENI</name>
<protein>
    <submittedName>
        <fullName evidence="1">Uncharacterized protein</fullName>
    </submittedName>
</protein>
<reference evidence="2" key="1">
    <citation type="submission" date="2012-01" db="EMBL/GenBank/DDBJ databases">
        <title>The Genome Sequence of Oreochromis niloticus (Nile Tilapia).</title>
        <authorList>
            <consortium name="Broad Institute Genome Assembly Team"/>
            <consortium name="Broad Institute Sequencing Platform"/>
            <person name="Di Palma F."/>
            <person name="Johnson J."/>
            <person name="Lander E.S."/>
            <person name="Lindblad-Toh K."/>
        </authorList>
    </citation>
    <scope>NUCLEOTIDE SEQUENCE [LARGE SCALE GENOMIC DNA]</scope>
</reference>
<sequence length="170" mass="18776">MLFSGSTHSMTPANATEVTATIAKQMFRPLADPFVNYLNITSPENVVQIETGYIDKNTWLDWITYTAGENSMTDCVACSAARPTLFTVPAPLLFWEDRPGFDCMLQLHMRERVDHDCAVLSTPFPIVRKSVTPPVFSPKAGNYTCLTRVNATPVGAPESSWCAKIINVTI</sequence>
<reference evidence="1" key="3">
    <citation type="submission" date="2025-09" db="UniProtKB">
        <authorList>
            <consortium name="Ensembl"/>
        </authorList>
    </citation>
    <scope>IDENTIFICATION</scope>
</reference>
<organism evidence="1 2">
    <name type="scientific">Oreochromis niloticus</name>
    <name type="common">Nile tilapia</name>
    <name type="synonym">Tilapia nilotica</name>
    <dbReference type="NCBI Taxonomy" id="8128"/>
    <lineage>
        <taxon>Eukaryota</taxon>
        <taxon>Metazoa</taxon>
        <taxon>Chordata</taxon>
        <taxon>Craniata</taxon>
        <taxon>Vertebrata</taxon>
        <taxon>Euteleostomi</taxon>
        <taxon>Actinopterygii</taxon>
        <taxon>Neopterygii</taxon>
        <taxon>Teleostei</taxon>
        <taxon>Neoteleostei</taxon>
        <taxon>Acanthomorphata</taxon>
        <taxon>Ovalentaria</taxon>
        <taxon>Cichlomorphae</taxon>
        <taxon>Cichliformes</taxon>
        <taxon>Cichlidae</taxon>
        <taxon>African cichlids</taxon>
        <taxon>Pseudocrenilabrinae</taxon>
        <taxon>Oreochromini</taxon>
        <taxon>Oreochromis</taxon>
    </lineage>
</organism>
<evidence type="ECO:0000313" key="1">
    <source>
        <dbReference type="Ensembl" id="ENSONIP00000056969.1"/>
    </source>
</evidence>